<evidence type="ECO:0000313" key="1">
    <source>
        <dbReference type="EMBL" id="KAA3484107.1"/>
    </source>
</evidence>
<name>A0A5B6WT79_9ROSI</name>
<sequence>MVGYKWVFTIKYKTDGSIERLKSQINSEFTQTYRADYQETFAPVAKLNTIIILLSCAAKLECDL</sequence>
<reference evidence="2" key="1">
    <citation type="journal article" date="2019" name="Plant Biotechnol. J.">
        <title>Genome sequencing of the Australian wild diploid species Gossypium australe highlights disease resistance and delayed gland morphogenesis.</title>
        <authorList>
            <person name="Cai Y."/>
            <person name="Cai X."/>
            <person name="Wang Q."/>
            <person name="Wang P."/>
            <person name="Zhang Y."/>
            <person name="Cai C."/>
            <person name="Xu Y."/>
            <person name="Wang K."/>
            <person name="Zhou Z."/>
            <person name="Wang C."/>
            <person name="Geng S."/>
            <person name="Li B."/>
            <person name="Dong Q."/>
            <person name="Hou Y."/>
            <person name="Wang H."/>
            <person name="Ai P."/>
            <person name="Liu Z."/>
            <person name="Yi F."/>
            <person name="Sun M."/>
            <person name="An G."/>
            <person name="Cheng J."/>
            <person name="Zhang Y."/>
            <person name="Shi Q."/>
            <person name="Xie Y."/>
            <person name="Shi X."/>
            <person name="Chang Y."/>
            <person name="Huang F."/>
            <person name="Chen Y."/>
            <person name="Hong S."/>
            <person name="Mi L."/>
            <person name="Sun Q."/>
            <person name="Zhang L."/>
            <person name="Zhou B."/>
            <person name="Peng R."/>
            <person name="Zhang X."/>
            <person name="Liu F."/>
        </authorList>
    </citation>
    <scope>NUCLEOTIDE SEQUENCE [LARGE SCALE GENOMIC DNA]</scope>
    <source>
        <strain evidence="2">cv. PA1801</strain>
    </source>
</reference>
<proteinExistence type="predicted"/>
<comment type="caution">
    <text evidence="1">The sequence shown here is derived from an EMBL/GenBank/DDBJ whole genome shotgun (WGS) entry which is preliminary data.</text>
</comment>
<organism evidence="1 2">
    <name type="scientific">Gossypium australe</name>
    <dbReference type="NCBI Taxonomy" id="47621"/>
    <lineage>
        <taxon>Eukaryota</taxon>
        <taxon>Viridiplantae</taxon>
        <taxon>Streptophyta</taxon>
        <taxon>Embryophyta</taxon>
        <taxon>Tracheophyta</taxon>
        <taxon>Spermatophyta</taxon>
        <taxon>Magnoliopsida</taxon>
        <taxon>eudicotyledons</taxon>
        <taxon>Gunneridae</taxon>
        <taxon>Pentapetalae</taxon>
        <taxon>rosids</taxon>
        <taxon>malvids</taxon>
        <taxon>Malvales</taxon>
        <taxon>Malvaceae</taxon>
        <taxon>Malvoideae</taxon>
        <taxon>Gossypium</taxon>
    </lineage>
</organism>
<keyword evidence="1" id="KW-0675">Receptor</keyword>
<dbReference type="OrthoDB" id="1929979at2759"/>
<gene>
    <name evidence="1" type="ORF">EPI10_006214</name>
</gene>
<keyword evidence="2" id="KW-1185">Reference proteome</keyword>
<dbReference type="GO" id="GO:0016301">
    <property type="term" value="F:kinase activity"/>
    <property type="evidence" value="ECO:0007669"/>
    <property type="project" value="UniProtKB-KW"/>
</dbReference>
<dbReference type="EMBL" id="SMMG02000002">
    <property type="protein sequence ID" value="KAA3484107.1"/>
    <property type="molecule type" value="Genomic_DNA"/>
</dbReference>
<keyword evidence="1" id="KW-0808">Transferase</keyword>
<accession>A0A5B6WT79</accession>
<protein>
    <submittedName>
        <fullName evidence="1">Cysteine-rich RLK (Receptor-like protein kinase) 8</fullName>
    </submittedName>
</protein>
<dbReference type="AlphaFoldDB" id="A0A5B6WT79"/>
<dbReference type="Proteomes" id="UP000325315">
    <property type="component" value="Unassembled WGS sequence"/>
</dbReference>
<keyword evidence="1" id="KW-0418">Kinase</keyword>
<evidence type="ECO:0000313" key="2">
    <source>
        <dbReference type="Proteomes" id="UP000325315"/>
    </source>
</evidence>